<protein>
    <submittedName>
        <fullName evidence="2">CU044_5270 family protein</fullName>
    </submittedName>
</protein>
<gene>
    <name evidence="2" type="ORF">ACFQVD_42085</name>
</gene>
<name>A0ABW2TF82_9ACTN</name>
<comment type="caution">
    <text evidence="2">The sequence shown here is derived from an EMBL/GenBank/DDBJ whole genome shotgun (WGS) entry which is preliminary data.</text>
</comment>
<evidence type="ECO:0000313" key="3">
    <source>
        <dbReference type="Proteomes" id="UP001596514"/>
    </source>
</evidence>
<evidence type="ECO:0000256" key="1">
    <source>
        <dbReference type="SAM" id="MobiDB-lite"/>
    </source>
</evidence>
<dbReference type="EMBL" id="JBHTEE010000001">
    <property type="protein sequence ID" value="MFC7606707.1"/>
    <property type="molecule type" value="Genomic_DNA"/>
</dbReference>
<feature type="region of interest" description="Disordered" evidence="1">
    <location>
        <begin position="174"/>
        <end position="199"/>
    </location>
</feature>
<dbReference type="Proteomes" id="UP001596514">
    <property type="component" value="Unassembled WGS sequence"/>
</dbReference>
<sequence length="351" mass="37673">MNEMTRLNRLRSEVPRAGVSELRAEERRLLSEIAALGTVPPGRPGRRTGRLPGRPVSLRANLRTSVALGAAAMAVTGVAFVGARSLPSPESAVRVAPVAVVEVLRRAADTAGSQEELHPKPGQFLVYESQAMFRVKPEEGRYLDRVTIKLWLPVEGSPLDEGVISVRHLEPEPYPGEPLPAEARRRVGSGGEPSKIEGVDIRPDHLRTDYAYLSRLPTDPAGMREHLYTGLSGRPLDHYEAWGRVGSMITQAYLPAAQRAALFAATGTIPGVETVGGVRDAAGRAGVAAAMANREGGVRHEYIFDPATYRYLGERVVVVDAARAAAPVGSVLTSTALLKVEVADHAPRVAR</sequence>
<proteinExistence type="predicted"/>
<reference evidence="3" key="1">
    <citation type="journal article" date="2019" name="Int. J. Syst. Evol. Microbiol.">
        <title>The Global Catalogue of Microorganisms (GCM) 10K type strain sequencing project: providing services to taxonomists for standard genome sequencing and annotation.</title>
        <authorList>
            <consortium name="The Broad Institute Genomics Platform"/>
            <consortium name="The Broad Institute Genome Sequencing Center for Infectious Disease"/>
            <person name="Wu L."/>
            <person name="Ma J."/>
        </authorList>
    </citation>
    <scope>NUCLEOTIDE SEQUENCE [LARGE SCALE GENOMIC DNA]</scope>
    <source>
        <strain evidence="3">JCM 10083</strain>
    </source>
</reference>
<organism evidence="2 3">
    <name type="scientific">Streptosporangium amethystogenes subsp. fukuiense</name>
    <dbReference type="NCBI Taxonomy" id="698418"/>
    <lineage>
        <taxon>Bacteria</taxon>
        <taxon>Bacillati</taxon>
        <taxon>Actinomycetota</taxon>
        <taxon>Actinomycetes</taxon>
        <taxon>Streptosporangiales</taxon>
        <taxon>Streptosporangiaceae</taxon>
        <taxon>Streptosporangium</taxon>
    </lineage>
</organism>
<accession>A0ABW2TF82</accession>
<dbReference type="NCBIfam" id="NF038083">
    <property type="entry name" value="CU044_5270_fam"/>
    <property type="match status" value="1"/>
</dbReference>
<dbReference type="RefSeq" id="WP_343975024.1">
    <property type="nucleotide sequence ID" value="NZ_BAAAGK010000128.1"/>
</dbReference>
<dbReference type="InterPro" id="IPR047789">
    <property type="entry name" value="CU044_5270-like"/>
</dbReference>
<evidence type="ECO:0000313" key="2">
    <source>
        <dbReference type="EMBL" id="MFC7606707.1"/>
    </source>
</evidence>
<keyword evidence="3" id="KW-1185">Reference proteome</keyword>